<evidence type="ECO:0000259" key="7">
    <source>
        <dbReference type="PROSITE" id="PS50850"/>
    </source>
</evidence>
<feature type="transmembrane region" description="Helical" evidence="6">
    <location>
        <begin position="158"/>
        <end position="177"/>
    </location>
</feature>
<evidence type="ECO:0000256" key="5">
    <source>
        <dbReference type="ARBA" id="ARBA00023136"/>
    </source>
</evidence>
<feature type="transmembrane region" description="Helical" evidence="6">
    <location>
        <begin position="70"/>
        <end position="89"/>
    </location>
</feature>
<keyword evidence="3 6" id="KW-0812">Transmembrane</keyword>
<name>A0A1M6CFF9_9FIRM</name>
<evidence type="ECO:0000256" key="4">
    <source>
        <dbReference type="ARBA" id="ARBA00022989"/>
    </source>
</evidence>
<proteinExistence type="predicted"/>
<dbReference type="InterPro" id="IPR011701">
    <property type="entry name" value="MFS"/>
</dbReference>
<feature type="transmembrane region" description="Helical" evidence="6">
    <location>
        <begin position="126"/>
        <end position="146"/>
    </location>
</feature>
<feature type="transmembrane region" description="Helical" evidence="6">
    <location>
        <begin position="95"/>
        <end position="114"/>
    </location>
</feature>
<dbReference type="PROSITE" id="PS50850">
    <property type="entry name" value="MFS"/>
    <property type="match status" value="1"/>
</dbReference>
<accession>A0A1M6CFF9</accession>
<dbReference type="RefSeq" id="WP_080325585.1">
    <property type="nucleotide sequence ID" value="NZ_FQYW01000008.1"/>
</dbReference>
<dbReference type="Proteomes" id="UP000191240">
    <property type="component" value="Unassembled WGS sequence"/>
</dbReference>
<gene>
    <name evidence="8" type="ORF">SAMN02745671_01085</name>
</gene>
<feature type="domain" description="Major facilitator superfamily (MFS) profile" evidence="7">
    <location>
        <begin position="5"/>
        <end position="382"/>
    </location>
</feature>
<keyword evidence="2" id="KW-0813">Transport</keyword>
<keyword evidence="4 6" id="KW-1133">Transmembrane helix</keyword>
<feature type="transmembrane region" description="Helical" evidence="6">
    <location>
        <begin position="271"/>
        <end position="289"/>
    </location>
</feature>
<feature type="transmembrane region" description="Helical" evidence="6">
    <location>
        <begin position="40"/>
        <end position="63"/>
    </location>
</feature>
<dbReference type="SUPFAM" id="SSF103473">
    <property type="entry name" value="MFS general substrate transporter"/>
    <property type="match status" value="1"/>
</dbReference>
<feature type="transmembrane region" description="Helical" evidence="6">
    <location>
        <begin position="359"/>
        <end position="378"/>
    </location>
</feature>
<dbReference type="InterPro" id="IPR036259">
    <property type="entry name" value="MFS_trans_sf"/>
</dbReference>
<evidence type="ECO:0000256" key="2">
    <source>
        <dbReference type="ARBA" id="ARBA00022448"/>
    </source>
</evidence>
<dbReference type="GO" id="GO:0005886">
    <property type="term" value="C:plasma membrane"/>
    <property type="evidence" value="ECO:0007669"/>
    <property type="project" value="UniProtKB-SubCell"/>
</dbReference>
<evidence type="ECO:0000313" key="9">
    <source>
        <dbReference type="Proteomes" id="UP000191240"/>
    </source>
</evidence>
<feature type="transmembrane region" description="Helical" evidence="6">
    <location>
        <begin position="209"/>
        <end position="235"/>
    </location>
</feature>
<protein>
    <submittedName>
        <fullName evidence="8">MFS transporter, FSR family, fosmidomycin resistance protein</fullName>
    </submittedName>
</protein>
<evidence type="ECO:0000313" key="8">
    <source>
        <dbReference type="EMBL" id="SHI59770.1"/>
    </source>
</evidence>
<dbReference type="EMBL" id="FQYW01000008">
    <property type="protein sequence ID" value="SHI59770.1"/>
    <property type="molecule type" value="Genomic_DNA"/>
</dbReference>
<feature type="transmembrane region" description="Helical" evidence="6">
    <location>
        <begin position="329"/>
        <end position="347"/>
    </location>
</feature>
<dbReference type="Pfam" id="PF07690">
    <property type="entry name" value="MFS_1"/>
    <property type="match status" value="1"/>
</dbReference>
<comment type="subcellular location">
    <subcellularLocation>
        <location evidence="1">Cell membrane</location>
        <topology evidence="1">Multi-pass membrane protein</topology>
    </subcellularLocation>
</comment>
<dbReference type="PANTHER" id="PTHR43129:SF1">
    <property type="entry name" value="FOSMIDOMYCIN RESISTANCE PROTEIN"/>
    <property type="match status" value="1"/>
</dbReference>
<evidence type="ECO:0000256" key="1">
    <source>
        <dbReference type="ARBA" id="ARBA00004651"/>
    </source>
</evidence>
<reference evidence="8 9" key="1">
    <citation type="submission" date="2016-11" db="EMBL/GenBank/DDBJ databases">
        <authorList>
            <person name="Jaros S."/>
            <person name="Januszkiewicz K."/>
            <person name="Wedrychowicz H."/>
        </authorList>
    </citation>
    <scope>NUCLEOTIDE SEQUENCE [LARGE SCALE GENOMIC DNA]</scope>
    <source>
        <strain evidence="8 9">DSM 3074</strain>
    </source>
</reference>
<dbReference type="AlphaFoldDB" id="A0A1M6CFF9"/>
<dbReference type="Gene3D" id="1.20.1250.20">
    <property type="entry name" value="MFS general substrate transporter like domains"/>
    <property type="match status" value="2"/>
</dbReference>
<evidence type="ECO:0000256" key="6">
    <source>
        <dbReference type="SAM" id="Phobius"/>
    </source>
</evidence>
<dbReference type="PANTHER" id="PTHR43129">
    <property type="entry name" value="FOSMIDOMYCIN RESISTANCE PROTEIN"/>
    <property type="match status" value="1"/>
</dbReference>
<feature type="transmembrane region" description="Helical" evidence="6">
    <location>
        <begin position="241"/>
        <end position="259"/>
    </location>
</feature>
<dbReference type="CDD" id="cd17478">
    <property type="entry name" value="MFS_FsR"/>
    <property type="match status" value="1"/>
</dbReference>
<dbReference type="OrthoDB" id="9770492at2"/>
<evidence type="ECO:0000256" key="3">
    <source>
        <dbReference type="ARBA" id="ARBA00022692"/>
    </source>
</evidence>
<feature type="transmembrane region" description="Helical" evidence="6">
    <location>
        <begin position="295"/>
        <end position="317"/>
    </location>
</feature>
<sequence>MNKKYLYVLSAGHFSCDINTGALPGLLPFFVTLYGMDYKLAAGLMFASSFLSSIIQPLIGYISDKKSYSYLMPLGILLSGLSLGSVAFIHDYTLIFVAVTLMGIGNAIFHPEAARMVNGLSEGNKALSMSIFSTGGSAGFCIGPILGASLATIWGMDALIFFGGFCIIMSSIIALLMPKMRRMVKHIAKKQANDDSENKENDWNAFSRLTVFVIVRAALYTSLTTFLPLYCVNILNQSEAVGSVTITVLAMVGIFTNWMGGYAADKWGNSFVLRIGMLVMGLALLAFNFNQNLALLYIIVGCAGFALYACVGPMVVLGQTYLKKNIGMASGVTLGIGFSAGGVIAPMLGWVADTHGLEYVFYILPLFALTGLLTTFFLKEAK</sequence>
<dbReference type="InterPro" id="IPR020846">
    <property type="entry name" value="MFS_dom"/>
</dbReference>
<keyword evidence="5 6" id="KW-0472">Membrane</keyword>
<organism evidence="8 9">
    <name type="scientific">Anaerovibrio lipolyticus DSM 3074</name>
    <dbReference type="NCBI Taxonomy" id="1120997"/>
    <lineage>
        <taxon>Bacteria</taxon>
        <taxon>Bacillati</taxon>
        <taxon>Bacillota</taxon>
        <taxon>Negativicutes</taxon>
        <taxon>Selenomonadales</taxon>
        <taxon>Selenomonadaceae</taxon>
        <taxon>Anaerovibrio</taxon>
    </lineage>
</organism>
<dbReference type="GO" id="GO:0022857">
    <property type="term" value="F:transmembrane transporter activity"/>
    <property type="evidence" value="ECO:0007669"/>
    <property type="project" value="InterPro"/>
</dbReference>